<evidence type="ECO:0000313" key="3">
    <source>
        <dbReference type="Proteomes" id="UP000465866"/>
    </source>
</evidence>
<gene>
    <name evidence="2" type="ORF">MCOO_02160</name>
</gene>
<feature type="transmembrane region" description="Helical" evidence="1">
    <location>
        <begin position="20"/>
        <end position="39"/>
    </location>
</feature>
<dbReference type="EMBL" id="AP022569">
    <property type="protein sequence ID" value="BBX44201.1"/>
    <property type="molecule type" value="Genomic_DNA"/>
</dbReference>
<keyword evidence="1" id="KW-0812">Transmembrane</keyword>
<organism evidence="2 3">
    <name type="scientific">Mycobacterium cookii</name>
    <dbReference type="NCBI Taxonomy" id="1775"/>
    <lineage>
        <taxon>Bacteria</taxon>
        <taxon>Bacillati</taxon>
        <taxon>Actinomycetota</taxon>
        <taxon>Actinomycetes</taxon>
        <taxon>Mycobacteriales</taxon>
        <taxon>Mycobacteriaceae</taxon>
        <taxon>Mycobacterium</taxon>
    </lineage>
</organism>
<evidence type="ECO:0000313" key="2">
    <source>
        <dbReference type="EMBL" id="BBX44201.1"/>
    </source>
</evidence>
<dbReference type="PANTHER" id="PTHR40761">
    <property type="entry name" value="CONSERVED INTEGRAL MEMBRANE ALANINE VALINE AND LEUCINE RICH PROTEIN-RELATED"/>
    <property type="match status" value="1"/>
</dbReference>
<dbReference type="Proteomes" id="UP000465866">
    <property type="component" value="Chromosome"/>
</dbReference>
<dbReference type="PANTHER" id="PTHR40761:SF1">
    <property type="entry name" value="CONSERVED INTEGRAL MEMBRANE ALANINE VALINE AND LEUCINE RICH PROTEIN-RELATED"/>
    <property type="match status" value="1"/>
</dbReference>
<feature type="transmembrane region" description="Helical" evidence="1">
    <location>
        <begin position="150"/>
        <end position="171"/>
    </location>
</feature>
<feature type="transmembrane region" description="Helical" evidence="1">
    <location>
        <begin position="276"/>
        <end position="294"/>
    </location>
</feature>
<sequence length="319" mass="32966">MEDCRFGPFDDWGEVAMSKADVAVLLALAAALASAIGNVERQRSAHEVTDKPVGYLALFIMSWRNRSWRIGAVAAVANYAFQAGALSLGSVMLVTGLQVTALLFALPIYARMNGHPVTLWEWIWAAVLAAALAVVLTVGNPVAGYSRAPWSTWMIVAAVMGPLLALCVLGARIWPHRAIAAVLLAAVSGASLGLFAVLVKGATEAAEGGIGALLAAPELYASVGAAFAGMVFQQSAYRGGPLNVSMPTMTVAKPVVGSLLGVAVLGETVQPDEERVVVLIVAVLLTVIATAALARGEAETVQAHADDVATGRLLAISEG</sequence>
<feature type="transmembrane region" description="Helical" evidence="1">
    <location>
        <begin position="122"/>
        <end position="144"/>
    </location>
</feature>
<dbReference type="NCBIfam" id="NF038012">
    <property type="entry name" value="DMT_1"/>
    <property type="match status" value="1"/>
</dbReference>
<accession>A0A7I7KRJ8</accession>
<keyword evidence="1" id="KW-0472">Membrane</keyword>
<feature type="transmembrane region" description="Helical" evidence="1">
    <location>
        <begin position="244"/>
        <end position="264"/>
    </location>
</feature>
<dbReference type="AlphaFoldDB" id="A0A7I7KRJ8"/>
<name>A0A7I7KRJ8_9MYCO</name>
<feature type="transmembrane region" description="Helical" evidence="1">
    <location>
        <begin position="178"/>
        <end position="198"/>
    </location>
</feature>
<reference evidence="2 3" key="1">
    <citation type="journal article" date="2019" name="Emerg. Microbes Infect.">
        <title>Comprehensive subspecies identification of 175 nontuberculous mycobacteria species based on 7547 genomic profiles.</title>
        <authorList>
            <person name="Matsumoto Y."/>
            <person name="Kinjo T."/>
            <person name="Motooka D."/>
            <person name="Nabeya D."/>
            <person name="Jung N."/>
            <person name="Uechi K."/>
            <person name="Horii T."/>
            <person name="Iida T."/>
            <person name="Fujita J."/>
            <person name="Nakamura S."/>
        </authorList>
    </citation>
    <scope>NUCLEOTIDE SEQUENCE [LARGE SCALE GENOMIC DNA]</scope>
    <source>
        <strain evidence="2 3">JCM 12404</strain>
    </source>
</reference>
<evidence type="ECO:0000256" key="1">
    <source>
        <dbReference type="SAM" id="Phobius"/>
    </source>
</evidence>
<keyword evidence="1" id="KW-1133">Transmembrane helix</keyword>
<feature type="transmembrane region" description="Helical" evidence="1">
    <location>
        <begin position="91"/>
        <end position="110"/>
    </location>
</feature>
<dbReference type="KEGG" id="mcoo:MCOO_02160"/>
<feature type="transmembrane region" description="Helical" evidence="1">
    <location>
        <begin position="210"/>
        <end position="232"/>
    </location>
</feature>
<proteinExistence type="predicted"/>
<keyword evidence="3" id="KW-1185">Reference proteome</keyword>
<protein>
    <submittedName>
        <fullName evidence="2">Uncharacterized protein</fullName>
    </submittedName>
</protein>